<dbReference type="EMBL" id="BPLQ01001176">
    <property type="protein sequence ID" value="GIX79333.1"/>
    <property type="molecule type" value="Genomic_DNA"/>
</dbReference>
<accession>A0AAV4N3R1</accession>
<dbReference type="Pfam" id="PF07530">
    <property type="entry name" value="PRE_C2HC"/>
    <property type="match status" value="1"/>
</dbReference>
<feature type="region of interest" description="Disordered" evidence="1">
    <location>
        <begin position="1"/>
        <end position="31"/>
    </location>
</feature>
<reference evidence="3 4" key="1">
    <citation type="submission" date="2021-06" db="EMBL/GenBank/DDBJ databases">
        <title>Caerostris darwini draft genome.</title>
        <authorList>
            <person name="Kono N."/>
            <person name="Arakawa K."/>
        </authorList>
    </citation>
    <scope>NUCLEOTIDE SEQUENCE [LARGE SCALE GENOMIC DNA]</scope>
</reference>
<dbReference type="PANTHER" id="PTHR33273:SF2">
    <property type="entry name" value="ENDONUCLEASE_EXONUCLEASE_PHOSPHATASE DOMAIN-CONTAINING PROTEIN"/>
    <property type="match status" value="1"/>
</dbReference>
<proteinExistence type="predicted"/>
<name>A0AAV4N3R1_9ARAC</name>
<dbReference type="Proteomes" id="UP001054837">
    <property type="component" value="Unassembled WGS sequence"/>
</dbReference>
<evidence type="ECO:0000259" key="2">
    <source>
        <dbReference type="Pfam" id="PF07530"/>
    </source>
</evidence>
<dbReference type="AlphaFoldDB" id="A0AAV4N3R1"/>
<evidence type="ECO:0000313" key="4">
    <source>
        <dbReference type="Proteomes" id="UP001054837"/>
    </source>
</evidence>
<feature type="compositionally biased region" description="Basic residues" evidence="1">
    <location>
        <begin position="12"/>
        <end position="21"/>
    </location>
</feature>
<feature type="domain" description="Pre-C2HC" evidence="2">
    <location>
        <begin position="133"/>
        <end position="194"/>
    </location>
</feature>
<dbReference type="InterPro" id="IPR006579">
    <property type="entry name" value="Pre_C2HC_dom"/>
</dbReference>
<organism evidence="3 4">
    <name type="scientific">Caerostris darwini</name>
    <dbReference type="NCBI Taxonomy" id="1538125"/>
    <lineage>
        <taxon>Eukaryota</taxon>
        <taxon>Metazoa</taxon>
        <taxon>Ecdysozoa</taxon>
        <taxon>Arthropoda</taxon>
        <taxon>Chelicerata</taxon>
        <taxon>Arachnida</taxon>
        <taxon>Araneae</taxon>
        <taxon>Araneomorphae</taxon>
        <taxon>Entelegynae</taxon>
        <taxon>Araneoidea</taxon>
        <taxon>Araneidae</taxon>
        <taxon>Caerostris</taxon>
    </lineage>
</organism>
<protein>
    <submittedName>
        <fullName evidence="3">Nucleic-acid-binding protein from transposon X-element</fullName>
    </submittedName>
</protein>
<dbReference type="PANTHER" id="PTHR33273">
    <property type="entry name" value="DOMAIN-CONTAINING PROTEIN, PUTATIVE-RELATED"/>
    <property type="match status" value="1"/>
</dbReference>
<keyword evidence="4" id="KW-1185">Reference proteome</keyword>
<feature type="compositionally biased region" description="Low complexity" evidence="1">
    <location>
        <begin position="1"/>
        <end position="11"/>
    </location>
</feature>
<evidence type="ECO:0000313" key="3">
    <source>
        <dbReference type="EMBL" id="GIX79333.1"/>
    </source>
</evidence>
<comment type="caution">
    <text evidence="3">The sequence shown here is derived from an EMBL/GenBank/DDBJ whole genome shotgun (WGS) entry which is preliminary data.</text>
</comment>
<gene>
    <name evidence="3" type="primary">ORF1_118</name>
    <name evidence="3" type="ORF">CDAR_228131</name>
</gene>
<sequence length="355" mass="39877">MGINTPINTPKSKPKPKKKKVPNSNTPINDNAKNITQQVAPTTPKINVRSIMISKLNDTIFFMKTLNEDLKISISCKNTSNYIKIEPVSEEQHCLITKYLDSIATPYYIITPKGLRPIKCVIRGLSINIDPDLIRNALTQQNFKILNVFQLKKRGQERSPMSLFHIQLETTDNSAKIWTIESLPYIKIKVEKYNSSGGIGQCHRCQLFVHSSINCHLPARCVKYAGPHLTSECGHTTKMDNPVCANCIGSHPASYRVCPKFSKPVATFNKTKTFTSTYTNPNISYAFMLTCPQPQVTPPDSSINILKDIALDNELLQILSILHKVHPTIKKCKDPISKMFLLVQVTHSAFTNPNQ</sequence>
<evidence type="ECO:0000256" key="1">
    <source>
        <dbReference type="SAM" id="MobiDB-lite"/>
    </source>
</evidence>